<dbReference type="InterPro" id="IPR017926">
    <property type="entry name" value="GATASE"/>
</dbReference>
<accession>A0A926D4H0</accession>
<keyword evidence="5 12" id="KW-0028">Amino-acid biosynthesis</keyword>
<comment type="pathway">
    <text evidence="2 12">Amino-acid biosynthesis; L-histidine biosynthesis; L-histidine from 5-phospho-alpha-D-ribose 1-diphosphate: step 5/9.</text>
</comment>
<keyword evidence="8 12" id="KW-0368">Histidine biosynthesis</keyword>
<dbReference type="GO" id="GO:0000107">
    <property type="term" value="F:imidazoleglycerol-phosphate synthase activity"/>
    <property type="evidence" value="ECO:0007669"/>
    <property type="project" value="UniProtKB-UniRule"/>
</dbReference>
<dbReference type="GO" id="GO:0005737">
    <property type="term" value="C:cytoplasm"/>
    <property type="evidence" value="ECO:0007669"/>
    <property type="project" value="UniProtKB-SubCell"/>
</dbReference>
<dbReference type="FunFam" id="3.40.50.880:FF:000009">
    <property type="entry name" value="Imidazole glycerol phosphate synthase subunit HisH"/>
    <property type="match status" value="1"/>
</dbReference>
<reference evidence="15" key="1">
    <citation type="submission" date="2020-08" db="EMBL/GenBank/DDBJ databases">
        <title>Genome public.</title>
        <authorList>
            <person name="Liu C."/>
            <person name="Sun Q."/>
        </authorList>
    </citation>
    <scope>NUCLEOTIDE SEQUENCE</scope>
    <source>
        <strain evidence="15">NSJ-53</strain>
    </source>
</reference>
<dbReference type="AlphaFoldDB" id="A0A926D4H0"/>
<dbReference type="GO" id="GO:0004359">
    <property type="term" value="F:glutaminase activity"/>
    <property type="evidence" value="ECO:0007669"/>
    <property type="project" value="UniProtKB-EC"/>
</dbReference>
<feature type="active site" evidence="12 13">
    <location>
        <position position="181"/>
    </location>
</feature>
<dbReference type="EMBL" id="JACRSR010000001">
    <property type="protein sequence ID" value="MBC8531307.1"/>
    <property type="molecule type" value="Genomic_DNA"/>
</dbReference>
<comment type="function">
    <text evidence="12">IGPS catalyzes the conversion of PRFAR and glutamine to IGP, AICAR and glutamate. The HisH subunit catalyzes the hydrolysis of glutamine to glutamate and ammonia as part of the synthesis of IGP and AICAR. The resulting ammonia molecule is channeled to the active site of HisF.</text>
</comment>
<dbReference type="PROSITE" id="PS51273">
    <property type="entry name" value="GATASE_TYPE_1"/>
    <property type="match status" value="1"/>
</dbReference>
<evidence type="ECO:0000256" key="8">
    <source>
        <dbReference type="ARBA" id="ARBA00023102"/>
    </source>
</evidence>
<dbReference type="RefSeq" id="WP_249315729.1">
    <property type="nucleotide sequence ID" value="NZ_JACRSR010000001.1"/>
</dbReference>
<comment type="caution">
    <text evidence="15">The sequence shown here is derived from an EMBL/GenBank/DDBJ whole genome shotgun (WGS) entry which is preliminary data.</text>
</comment>
<evidence type="ECO:0000256" key="3">
    <source>
        <dbReference type="ARBA" id="ARBA00011152"/>
    </source>
</evidence>
<evidence type="ECO:0000313" key="16">
    <source>
        <dbReference type="Proteomes" id="UP000623172"/>
    </source>
</evidence>
<dbReference type="InterPro" id="IPR010139">
    <property type="entry name" value="Imidazole-glycPsynth_HisH"/>
</dbReference>
<keyword evidence="4 12" id="KW-0963">Cytoplasm</keyword>
<dbReference type="NCBIfam" id="TIGR01855">
    <property type="entry name" value="IMP_synth_hisH"/>
    <property type="match status" value="1"/>
</dbReference>
<feature type="active site" evidence="12 13">
    <location>
        <position position="183"/>
    </location>
</feature>
<comment type="subcellular location">
    <subcellularLocation>
        <location evidence="1 12">Cytoplasm</location>
    </subcellularLocation>
</comment>
<comment type="catalytic activity">
    <reaction evidence="10 12">
        <text>5-[(5-phospho-1-deoxy-D-ribulos-1-ylimino)methylamino]-1-(5-phospho-beta-D-ribosyl)imidazole-4-carboxamide + L-glutamine = D-erythro-1-(imidazol-4-yl)glycerol 3-phosphate + 5-amino-1-(5-phospho-beta-D-ribosyl)imidazole-4-carboxamide + L-glutamate + H(+)</text>
        <dbReference type="Rhea" id="RHEA:24793"/>
        <dbReference type="ChEBI" id="CHEBI:15378"/>
        <dbReference type="ChEBI" id="CHEBI:29985"/>
        <dbReference type="ChEBI" id="CHEBI:58278"/>
        <dbReference type="ChEBI" id="CHEBI:58359"/>
        <dbReference type="ChEBI" id="CHEBI:58475"/>
        <dbReference type="ChEBI" id="CHEBI:58525"/>
        <dbReference type="EC" id="4.3.2.10"/>
    </reaction>
</comment>
<feature type="domain" description="Glutamine amidotransferase" evidence="14">
    <location>
        <begin position="4"/>
        <end position="196"/>
    </location>
</feature>
<dbReference type="Gene3D" id="3.40.50.880">
    <property type="match status" value="1"/>
</dbReference>
<sequence length="205" mass="21877">MIAIIDYGVGNLRSVEKAFAAVGEKAVITREANVIRGSSHVVLPGVGAFRDAMTELGSHGLVDAVKEAVASDKPFLGICLGMQLLFEKSYEDGEHAGLGILPGEITGITGVRKVPHMGWNALKMASDCPLFFGLTDPVMAYFVHSYYLAEAPQEIVAAKTDYGRNFVSAVWRGNLFATQFHPEKSGVAGLKMLKNFAELSGGAPC</sequence>
<dbReference type="GO" id="GO:0000105">
    <property type="term" value="P:L-histidine biosynthetic process"/>
    <property type="evidence" value="ECO:0007669"/>
    <property type="project" value="UniProtKB-UniRule"/>
</dbReference>
<dbReference type="HAMAP" id="MF_00278">
    <property type="entry name" value="HisH"/>
    <property type="match status" value="1"/>
</dbReference>
<dbReference type="CDD" id="cd01748">
    <property type="entry name" value="GATase1_IGP_Synthase"/>
    <property type="match status" value="1"/>
</dbReference>
<gene>
    <name evidence="12 15" type="primary">hisH</name>
    <name evidence="15" type="ORF">H8696_05535</name>
</gene>
<dbReference type="GO" id="GO:0016829">
    <property type="term" value="F:lyase activity"/>
    <property type="evidence" value="ECO:0007669"/>
    <property type="project" value="UniProtKB-KW"/>
</dbReference>
<dbReference type="PIRSF" id="PIRSF000495">
    <property type="entry name" value="Amidotransf_hisH"/>
    <property type="match status" value="1"/>
</dbReference>
<evidence type="ECO:0000256" key="12">
    <source>
        <dbReference type="HAMAP-Rule" id="MF_00278"/>
    </source>
</evidence>
<evidence type="ECO:0000256" key="7">
    <source>
        <dbReference type="ARBA" id="ARBA00022962"/>
    </source>
</evidence>
<feature type="active site" description="Nucleophile" evidence="12 13">
    <location>
        <position position="79"/>
    </location>
</feature>
<dbReference type="EC" id="4.3.2.10" evidence="12"/>
<comment type="catalytic activity">
    <reaction evidence="11 12">
        <text>L-glutamine + H2O = L-glutamate + NH4(+)</text>
        <dbReference type="Rhea" id="RHEA:15889"/>
        <dbReference type="ChEBI" id="CHEBI:15377"/>
        <dbReference type="ChEBI" id="CHEBI:28938"/>
        <dbReference type="ChEBI" id="CHEBI:29985"/>
        <dbReference type="ChEBI" id="CHEBI:58359"/>
        <dbReference type="EC" id="3.5.1.2"/>
    </reaction>
</comment>
<dbReference type="PANTHER" id="PTHR42701">
    <property type="entry name" value="IMIDAZOLE GLYCEROL PHOSPHATE SYNTHASE SUBUNIT HISH"/>
    <property type="match status" value="1"/>
</dbReference>
<dbReference type="EC" id="3.5.1.2" evidence="12"/>
<evidence type="ECO:0000313" key="15">
    <source>
        <dbReference type="EMBL" id="MBC8531307.1"/>
    </source>
</evidence>
<name>A0A926D4H0_9FIRM</name>
<keyword evidence="7 12" id="KW-0315">Glutamine amidotransferase</keyword>
<protein>
    <recommendedName>
        <fullName evidence="12">Imidazole glycerol phosphate synthase subunit HisH</fullName>
        <ecNumber evidence="12">4.3.2.10</ecNumber>
    </recommendedName>
    <alternativeName>
        <fullName evidence="12">IGP synthase glutaminase subunit</fullName>
        <ecNumber evidence="12">3.5.1.2</ecNumber>
    </alternativeName>
    <alternativeName>
        <fullName evidence="12">IGP synthase subunit HisH</fullName>
    </alternativeName>
    <alternativeName>
        <fullName evidence="12">ImGP synthase subunit HisH</fullName>
        <shortName evidence="12">IGPS subunit HisH</shortName>
    </alternativeName>
</protein>
<evidence type="ECO:0000256" key="9">
    <source>
        <dbReference type="ARBA" id="ARBA00023239"/>
    </source>
</evidence>
<dbReference type="SUPFAM" id="SSF52317">
    <property type="entry name" value="Class I glutamine amidotransferase-like"/>
    <property type="match status" value="1"/>
</dbReference>
<proteinExistence type="inferred from homology"/>
<evidence type="ECO:0000256" key="10">
    <source>
        <dbReference type="ARBA" id="ARBA00047838"/>
    </source>
</evidence>
<evidence type="ECO:0000256" key="5">
    <source>
        <dbReference type="ARBA" id="ARBA00022605"/>
    </source>
</evidence>
<keyword evidence="6 12" id="KW-0378">Hydrolase</keyword>
<evidence type="ECO:0000256" key="2">
    <source>
        <dbReference type="ARBA" id="ARBA00005091"/>
    </source>
</evidence>
<evidence type="ECO:0000256" key="13">
    <source>
        <dbReference type="PIRSR" id="PIRSR000495-1"/>
    </source>
</evidence>
<evidence type="ECO:0000256" key="1">
    <source>
        <dbReference type="ARBA" id="ARBA00004496"/>
    </source>
</evidence>
<keyword evidence="16" id="KW-1185">Reference proteome</keyword>
<comment type="subunit">
    <text evidence="3 12">Heterodimer of HisH and HisF.</text>
</comment>
<evidence type="ECO:0000256" key="4">
    <source>
        <dbReference type="ARBA" id="ARBA00022490"/>
    </source>
</evidence>
<organism evidence="15 16">
    <name type="scientific">Gehongia tenuis</name>
    <dbReference type="NCBI Taxonomy" id="2763655"/>
    <lineage>
        <taxon>Bacteria</taxon>
        <taxon>Bacillati</taxon>
        <taxon>Bacillota</taxon>
        <taxon>Clostridia</taxon>
        <taxon>Christensenellales</taxon>
        <taxon>Christensenellaceae</taxon>
        <taxon>Gehongia</taxon>
    </lineage>
</organism>
<evidence type="ECO:0000259" key="14">
    <source>
        <dbReference type="Pfam" id="PF00117"/>
    </source>
</evidence>
<dbReference type="InterPro" id="IPR029062">
    <property type="entry name" value="Class_I_gatase-like"/>
</dbReference>
<evidence type="ECO:0000256" key="11">
    <source>
        <dbReference type="ARBA" id="ARBA00049534"/>
    </source>
</evidence>
<dbReference type="Pfam" id="PF00117">
    <property type="entry name" value="GATase"/>
    <property type="match status" value="1"/>
</dbReference>
<evidence type="ECO:0000256" key="6">
    <source>
        <dbReference type="ARBA" id="ARBA00022801"/>
    </source>
</evidence>
<keyword evidence="9 12" id="KW-0456">Lyase</keyword>
<dbReference type="PANTHER" id="PTHR42701:SF1">
    <property type="entry name" value="IMIDAZOLE GLYCEROL PHOSPHATE SYNTHASE SUBUNIT HISH"/>
    <property type="match status" value="1"/>
</dbReference>
<dbReference type="Proteomes" id="UP000623172">
    <property type="component" value="Unassembled WGS sequence"/>
</dbReference>